<protein>
    <submittedName>
        <fullName evidence="2">XRE family transcriptional regulator</fullName>
    </submittedName>
</protein>
<dbReference type="Proteomes" id="UP000277803">
    <property type="component" value="Unassembled WGS sequence"/>
</dbReference>
<dbReference type="InterPro" id="IPR010982">
    <property type="entry name" value="Lambda_DNA-bd_dom_sf"/>
</dbReference>
<dbReference type="GO" id="GO:0003677">
    <property type="term" value="F:DNA binding"/>
    <property type="evidence" value="ECO:0007669"/>
    <property type="project" value="InterPro"/>
</dbReference>
<gene>
    <name evidence="2" type="ORF">D2965_05720</name>
</gene>
<organism evidence="2 3">
    <name type="scientific">Veillonella atypica</name>
    <dbReference type="NCBI Taxonomy" id="39777"/>
    <lineage>
        <taxon>Bacteria</taxon>
        <taxon>Bacillati</taxon>
        <taxon>Bacillota</taxon>
        <taxon>Negativicutes</taxon>
        <taxon>Veillonellales</taxon>
        <taxon>Veillonellaceae</taxon>
        <taxon>Veillonella</taxon>
    </lineage>
</organism>
<dbReference type="SMART" id="SM00530">
    <property type="entry name" value="HTH_XRE"/>
    <property type="match status" value="1"/>
</dbReference>
<proteinExistence type="predicted"/>
<reference evidence="2 3" key="1">
    <citation type="submission" date="2018-09" db="EMBL/GenBank/DDBJ databases">
        <title>Genome sequence of Veillonella atypica isolated from periodontal Korean patients.</title>
        <authorList>
            <person name="Lee J.-H."/>
            <person name="Moon J.-H."/>
            <person name="Shin S.-Y."/>
        </authorList>
    </citation>
    <scope>NUCLEOTIDE SEQUENCE [LARGE SCALE GENOMIC DNA]</scope>
    <source>
        <strain evidence="2 3">KHUD_V1</strain>
    </source>
</reference>
<dbReference type="InterPro" id="IPR001387">
    <property type="entry name" value="Cro/C1-type_HTH"/>
</dbReference>
<feature type="domain" description="HTH cro/C1-type" evidence="1">
    <location>
        <begin position="21"/>
        <end position="75"/>
    </location>
</feature>
<dbReference type="CDD" id="cd00093">
    <property type="entry name" value="HTH_XRE"/>
    <property type="match status" value="1"/>
</dbReference>
<dbReference type="AlphaFoldDB" id="A0A3A6W408"/>
<dbReference type="EMBL" id="QXZZ01000028">
    <property type="protein sequence ID" value="RJY50359.1"/>
    <property type="molecule type" value="Genomic_DNA"/>
</dbReference>
<sequence>MARPASTDFDREIRSQVAANLNNLLRKRGWTKSDLSKETEISPSTLSGYFNEKYNITPGNLQTIAEVFGVEKGDIDPRYRIDEESVSSFLSNYFNKQSESRKKLAKLWWESSIKESERTSPMDPNLYSLQEVDLDDNHRIIFTLPSYFKSPNSLAKRKAIMSKPSSELNPEGQLDKLTLRAEANTASALLARYIENVNQLLSIREKIKPSEDLQNFLTVIAGTISVAENIKKEYSEILNKTTKDE</sequence>
<comment type="caution">
    <text evidence="2">The sequence shown here is derived from an EMBL/GenBank/DDBJ whole genome shotgun (WGS) entry which is preliminary data.</text>
</comment>
<dbReference type="PROSITE" id="PS50943">
    <property type="entry name" value="HTH_CROC1"/>
    <property type="match status" value="1"/>
</dbReference>
<name>A0A3A6W408_9FIRM</name>
<accession>A0A3A6W408</accession>
<dbReference type="Pfam" id="PF01381">
    <property type="entry name" value="HTH_3"/>
    <property type="match status" value="1"/>
</dbReference>
<evidence type="ECO:0000313" key="2">
    <source>
        <dbReference type="EMBL" id="RJY50359.1"/>
    </source>
</evidence>
<evidence type="ECO:0000313" key="3">
    <source>
        <dbReference type="Proteomes" id="UP000277803"/>
    </source>
</evidence>
<dbReference type="RefSeq" id="WP_119982577.1">
    <property type="nucleotide sequence ID" value="NZ_QXZZ01000028.1"/>
</dbReference>
<evidence type="ECO:0000259" key="1">
    <source>
        <dbReference type="PROSITE" id="PS50943"/>
    </source>
</evidence>
<dbReference type="Gene3D" id="1.10.260.40">
    <property type="entry name" value="lambda repressor-like DNA-binding domains"/>
    <property type="match status" value="1"/>
</dbReference>
<dbReference type="SUPFAM" id="SSF47413">
    <property type="entry name" value="lambda repressor-like DNA-binding domains"/>
    <property type="match status" value="1"/>
</dbReference>